<dbReference type="AlphaFoldDB" id="A0A0K0HCW9"/>
<evidence type="ECO:0000313" key="1">
    <source>
        <dbReference type="EMBL" id="CCC31256.1"/>
    </source>
</evidence>
<sequence>MVSREVEVQRLRKTASARQPLYLLSANNCGNKNDMVKQCNRKLMESLMREKNVHLAKKGEAGKESDSPLLIALSVLTKGRKLLVWPPNLSAGQYIVNVQPDQAADSSTCVNEL</sequence>
<gene>
    <name evidence="1" type="ordered locus">SBG_2196</name>
</gene>
<protein>
    <submittedName>
        <fullName evidence="1">Uncharacterized protein</fullName>
    </submittedName>
</protein>
<accession>A0A0K0HCW9</accession>
<dbReference type="Proteomes" id="UP000000289">
    <property type="component" value="Chromosome"/>
</dbReference>
<evidence type="ECO:0000313" key="2">
    <source>
        <dbReference type="Proteomes" id="UP000000289"/>
    </source>
</evidence>
<dbReference type="KEGG" id="sbg:SBG_2196"/>
<organism evidence="1 2">
    <name type="scientific">Salmonella bongori (strain ATCC 43975 / DSM 13772 / NCTC 12419)</name>
    <dbReference type="NCBI Taxonomy" id="218493"/>
    <lineage>
        <taxon>Bacteria</taxon>
        <taxon>Pseudomonadati</taxon>
        <taxon>Pseudomonadota</taxon>
        <taxon>Gammaproteobacteria</taxon>
        <taxon>Enterobacterales</taxon>
        <taxon>Enterobacteriaceae</taxon>
        <taxon>Salmonella</taxon>
    </lineage>
</organism>
<name>A0A0K0HCW9_SALBC</name>
<reference evidence="1 2" key="1">
    <citation type="journal article" date="2011" name="PLoS Pathog.">
        <title>Salmonella bongori provides insights into the evolution of the Salmonellae.</title>
        <authorList>
            <person name="Fookes M."/>
            <person name="Schroeder G.N."/>
            <person name="Langridge G.C."/>
            <person name="Blondel C.J."/>
            <person name="Mammina C."/>
            <person name="Connor T.R."/>
            <person name="Seth-Smith H."/>
            <person name="Vernikos G.S."/>
            <person name="Robinson K.S."/>
            <person name="Sanders M."/>
            <person name="Petty N.K."/>
            <person name="Kingsley R.A."/>
            <person name="Baumler A.J."/>
            <person name="Nuccio S.P."/>
            <person name="Contreras I."/>
            <person name="Santiviago C.A."/>
            <person name="Maskell D."/>
            <person name="Barrow P."/>
            <person name="Humphrey T."/>
            <person name="Nastasi A."/>
            <person name="Roberts M."/>
            <person name="Frankel G."/>
            <person name="Parkhill J."/>
            <person name="Dougan G."/>
            <person name="Thomson N.R."/>
        </authorList>
    </citation>
    <scope>NUCLEOTIDE SEQUENCE [LARGE SCALE GENOMIC DNA]</scope>
    <source>
        <strain evidence="2">ATCC 43975 / DSM 13772 / NCTC 12419</strain>
    </source>
</reference>
<proteinExistence type="predicted"/>
<dbReference type="EMBL" id="FR877557">
    <property type="protein sequence ID" value="CCC31256.1"/>
    <property type="molecule type" value="Genomic_DNA"/>
</dbReference>